<evidence type="ECO:0000256" key="3">
    <source>
        <dbReference type="SAM" id="Phobius"/>
    </source>
</evidence>
<evidence type="ECO:0000313" key="5">
    <source>
        <dbReference type="Proteomes" id="UP000034591"/>
    </source>
</evidence>
<gene>
    <name evidence="4" type="ORF">US53_C0033G0007</name>
</gene>
<evidence type="ECO:0000256" key="2">
    <source>
        <dbReference type="SAM" id="MobiDB-lite"/>
    </source>
</evidence>
<dbReference type="AlphaFoldDB" id="A0A0G0K8G1"/>
<dbReference type="EMBL" id="LBTI01000033">
    <property type="protein sequence ID" value="KKQ36901.1"/>
    <property type="molecule type" value="Genomic_DNA"/>
</dbReference>
<keyword evidence="3" id="KW-0472">Membrane</keyword>
<evidence type="ECO:0000256" key="1">
    <source>
        <dbReference type="SAM" id="Coils"/>
    </source>
</evidence>
<keyword evidence="1" id="KW-0175">Coiled coil</keyword>
<keyword evidence="3" id="KW-1133">Transmembrane helix</keyword>
<feature type="transmembrane region" description="Helical" evidence="3">
    <location>
        <begin position="6"/>
        <end position="29"/>
    </location>
</feature>
<comment type="caution">
    <text evidence="4">The sequence shown here is derived from an EMBL/GenBank/DDBJ whole genome shotgun (WGS) entry which is preliminary data.</text>
</comment>
<evidence type="ECO:0000313" key="4">
    <source>
        <dbReference type="EMBL" id="KKQ36901.1"/>
    </source>
</evidence>
<organism evidence="4 5">
    <name type="scientific">Candidatus Woesebacteria bacterium GW2011_GWA1_37_7</name>
    <dbReference type="NCBI Taxonomy" id="1618545"/>
    <lineage>
        <taxon>Bacteria</taxon>
        <taxon>Candidatus Woeseibacteriota</taxon>
    </lineage>
</organism>
<name>A0A0G0K8G1_9BACT</name>
<sequence>MIESSLFYITVVVVVALILLLIAMVLLYIRLVEKFTRFEKDKKDQPAPLVGEEMQKTVLQAQNIINDAGAKAAEIIRHTQVFTQTQTSALATESQKLSQEFLNSFNEMTKNVSATTRKILETVPEGIKGALTSEVSSIKNALLQELTKARDDARQTIESAYQQASQEVNNYKNVRLNQVDENIIDILQEVSKEVLGREINQEEHEKLVLRALEEAKAHHMFSSGEEVNDNNSQPVKAESAVPQPK</sequence>
<dbReference type="Proteomes" id="UP000034591">
    <property type="component" value="Unassembled WGS sequence"/>
</dbReference>
<protein>
    <submittedName>
        <fullName evidence="4">ATP synthase subunit b</fullName>
    </submittedName>
</protein>
<feature type="coiled-coil region" evidence="1">
    <location>
        <begin position="143"/>
        <end position="174"/>
    </location>
</feature>
<feature type="region of interest" description="Disordered" evidence="2">
    <location>
        <begin position="220"/>
        <end position="245"/>
    </location>
</feature>
<reference evidence="4 5" key="1">
    <citation type="journal article" date="2015" name="Nature">
        <title>rRNA introns, odd ribosomes, and small enigmatic genomes across a large radiation of phyla.</title>
        <authorList>
            <person name="Brown C.T."/>
            <person name="Hug L.A."/>
            <person name="Thomas B.C."/>
            <person name="Sharon I."/>
            <person name="Castelle C.J."/>
            <person name="Singh A."/>
            <person name="Wilkins M.J."/>
            <person name="Williams K.H."/>
            <person name="Banfield J.F."/>
        </authorList>
    </citation>
    <scope>NUCLEOTIDE SEQUENCE [LARGE SCALE GENOMIC DNA]</scope>
</reference>
<proteinExistence type="predicted"/>
<accession>A0A0G0K8G1</accession>
<keyword evidence="3" id="KW-0812">Transmembrane</keyword>
<dbReference type="STRING" id="1618545.US53_C0033G0007"/>